<reference evidence="2 3" key="1">
    <citation type="submission" date="2021-08" db="EMBL/GenBank/DDBJ databases">
        <title>Draft Genome Sequence of Phanerochaete sordida strain YK-624.</title>
        <authorList>
            <person name="Mori T."/>
            <person name="Dohra H."/>
            <person name="Suzuki T."/>
            <person name="Kawagishi H."/>
            <person name="Hirai H."/>
        </authorList>
    </citation>
    <scope>NUCLEOTIDE SEQUENCE [LARGE SCALE GENOMIC DNA]</scope>
    <source>
        <strain evidence="2 3">YK-624</strain>
    </source>
</reference>
<dbReference type="Pfam" id="PF12937">
    <property type="entry name" value="F-box-like"/>
    <property type="match status" value="1"/>
</dbReference>
<dbReference type="OrthoDB" id="2802834at2759"/>
<protein>
    <recommendedName>
        <fullName evidence="1">F-box domain-containing protein</fullName>
    </recommendedName>
</protein>
<sequence length="594" mass="66711">MNHLRRYSDIRSELELEEAIASRNQRIETLHLEVCDLKTQRNAVAARISRLPVETLAQIFKELQTTEREKHPFRWIVVTHVSRHWRSVALGSANLWNLIRYTPMRNDRARAFMQRSGQTPLRIVCVQDHDLSPSTFLSKVAQEAHRIRSVDLSTKHPNAALLEELPVWNATRLEHISVRINGYHDELPDRPDLAFLSAADLPVLKYLHLEGLGAAGFKAFLRPTVTHLVIHTGGRDLVVPLWVRLVRELTLLEQLDLAGPFALDEHSIPPVSDTVSLPRLANVTLRDTSRTGYSMAFLEHLVHPVGCRISLRTIGYDLEHMESIRQSIAVVGSRLKCGGSMQSCRLRREDTLSLELWRSVIDFEDNGGASIPEPDFRVVSPRTYYHGDSQAFRELVALLPGADVQRMYYRRGKEMADDELLDLFPGVAALVFKCTRPAGFLSRLARRSRGGAMVPLLFPALRSLTLHGARWHEHDASCLQPYSDSSLATLVEVLLTARAAMGVALDELHLHDLRNVEEPYDHPDIEAFSAKVAAFSWSSAPLDGVVDSDGDHSGQDDCQLCLIDAGLHHQIFGSDTELSDAETWDNASVDSDME</sequence>
<gene>
    <name evidence="2" type="ORF">PsYK624_131760</name>
</gene>
<feature type="domain" description="F-box" evidence="1">
    <location>
        <begin position="48"/>
        <end position="97"/>
    </location>
</feature>
<organism evidence="2 3">
    <name type="scientific">Phanerochaete sordida</name>
    <dbReference type="NCBI Taxonomy" id="48140"/>
    <lineage>
        <taxon>Eukaryota</taxon>
        <taxon>Fungi</taxon>
        <taxon>Dikarya</taxon>
        <taxon>Basidiomycota</taxon>
        <taxon>Agaricomycotina</taxon>
        <taxon>Agaricomycetes</taxon>
        <taxon>Polyporales</taxon>
        <taxon>Phanerochaetaceae</taxon>
        <taxon>Phanerochaete</taxon>
    </lineage>
</organism>
<name>A0A9P3GL30_9APHY</name>
<keyword evidence="3" id="KW-1185">Reference proteome</keyword>
<comment type="caution">
    <text evidence="2">The sequence shown here is derived from an EMBL/GenBank/DDBJ whole genome shotgun (WGS) entry which is preliminary data.</text>
</comment>
<dbReference type="InterPro" id="IPR001810">
    <property type="entry name" value="F-box_dom"/>
</dbReference>
<dbReference type="Proteomes" id="UP000703269">
    <property type="component" value="Unassembled WGS sequence"/>
</dbReference>
<dbReference type="Gene3D" id="3.80.10.10">
    <property type="entry name" value="Ribonuclease Inhibitor"/>
    <property type="match status" value="1"/>
</dbReference>
<dbReference type="AlphaFoldDB" id="A0A9P3GL30"/>
<evidence type="ECO:0000313" key="3">
    <source>
        <dbReference type="Proteomes" id="UP000703269"/>
    </source>
</evidence>
<dbReference type="EMBL" id="BPQB01000066">
    <property type="protein sequence ID" value="GJE96966.1"/>
    <property type="molecule type" value="Genomic_DNA"/>
</dbReference>
<evidence type="ECO:0000313" key="2">
    <source>
        <dbReference type="EMBL" id="GJE96966.1"/>
    </source>
</evidence>
<dbReference type="InterPro" id="IPR032675">
    <property type="entry name" value="LRR_dom_sf"/>
</dbReference>
<accession>A0A9P3GL30</accession>
<proteinExistence type="predicted"/>
<evidence type="ECO:0000259" key="1">
    <source>
        <dbReference type="Pfam" id="PF12937"/>
    </source>
</evidence>